<dbReference type="InterPro" id="IPR000073">
    <property type="entry name" value="AB_hydrolase_1"/>
</dbReference>
<accession>A0A5C5GAY2</accession>
<dbReference type="GO" id="GO:0016787">
    <property type="term" value="F:hydrolase activity"/>
    <property type="evidence" value="ECO:0007669"/>
    <property type="project" value="UniProtKB-KW"/>
</dbReference>
<dbReference type="Gene3D" id="3.40.50.1820">
    <property type="entry name" value="alpha/beta hydrolase"/>
    <property type="match status" value="2"/>
</dbReference>
<name>A0A5C5GAY2_9RHOB</name>
<dbReference type="EMBL" id="VFFF01000001">
    <property type="protein sequence ID" value="TNY31903.1"/>
    <property type="molecule type" value="Genomic_DNA"/>
</dbReference>
<dbReference type="InterPro" id="IPR013595">
    <property type="entry name" value="Pept_S33_TAP-like_C"/>
</dbReference>
<dbReference type="Pfam" id="PF08386">
    <property type="entry name" value="Abhydrolase_4"/>
    <property type="match status" value="1"/>
</dbReference>
<dbReference type="AlphaFoldDB" id="A0A5C5GAY2"/>
<feature type="domain" description="AB hydrolase-1" evidence="1">
    <location>
        <begin position="92"/>
        <end position="253"/>
    </location>
</feature>
<dbReference type="Pfam" id="PF00561">
    <property type="entry name" value="Abhydrolase_1"/>
    <property type="match status" value="1"/>
</dbReference>
<organism evidence="3 4">
    <name type="scientific">Pelagovum pacificum</name>
    <dbReference type="NCBI Taxonomy" id="2588711"/>
    <lineage>
        <taxon>Bacteria</taxon>
        <taxon>Pseudomonadati</taxon>
        <taxon>Pseudomonadota</taxon>
        <taxon>Alphaproteobacteria</taxon>
        <taxon>Rhodobacterales</taxon>
        <taxon>Paracoccaceae</taxon>
        <taxon>Pelagovum</taxon>
    </lineage>
</organism>
<dbReference type="PANTHER" id="PTHR43798">
    <property type="entry name" value="MONOACYLGLYCEROL LIPASE"/>
    <property type="match status" value="1"/>
</dbReference>
<evidence type="ECO:0000313" key="4">
    <source>
        <dbReference type="Proteomes" id="UP000314011"/>
    </source>
</evidence>
<dbReference type="PANTHER" id="PTHR43798:SF27">
    <property type="entry name" value="HYDROLASE ALPHA_BETA HYDROLASE FOLD FAMILY"/>
    <property type="match status" value="1"/>
</dbReference>
<dbReference type="InterPro" id="IPR050266">
    <property type="entry name" value="AB_hydrolase_sf"/>
</dbReference>
<keyword evidence="4" id="KW-1185">Reference proteome</keyword>
<gene>
    <name evidence="3" type="ORF">FHY64_00950</name>
</gene>
<dbReference type="SUPFAM" id="SSF53474">
    <property type="entry name" value="alpha/beta-Hydrolases"/>
    <property type="match status" value="2"/>
</dbReference>
<dbReference type="RefSeq" id="WP_140192584.1">
    <property type="nucleotide sequence ID" value="NZ_CP065915.1"/>
</dbReference>
<reference evidence="3 4" key="1">
    <citation type="submission" date="2019-06" db="EMBL/GenBank/DDBJ databases">
        <title>Genome of new Rhodobacteraceae sp. SM1903.</title>
        <authorList>
            <person name="Ren X."/>
        </authorList>
    </citation>
    <scope>NUCLEOTIDE SEQUENCE [LARGE SCALE GENOMIC DNA]</scope>
    <source>
        <strain evidence="3 4">SM1903</strain>
    </source>
</reference>
<evidence type="ECO:0000313" key="3">
    <source>
        <dbReference type="EMBL" id="TNY31903.1"/>
    </source>
</evidence>
<proteinExistence type="predicted"/>
<dbReference type="GO" id="GO:0016020">
    <property type="term" value="C:membrane"/>
    <property type="evidence" value="ECO:0007669"/>
    <property type="project" value="TreeGrafter"/>
</dbReference>
<dbReference type="Proteomes" id="UP000314011">
    <property type="component" value="Unassembled WGS sequence"/>
</dbReference>
<dbReference type="OrthoDB" id="613638at2"/>
<sequence length="648" mass="69297">MTPDQLVAVLISLVTGASDPDLDALRDGGFDERYPLTVEACPRPLGPLEVEGQTVICGRISVPEDHGAEGGETIPLAFAVLKSRSQAPAPDPVIYLHGGPGGFTVQEIPFNASIFDFLRDRRDIVIFDQRGAGISDRTIACYTELATDFMDFARPDEETMFDADQPMAKCVGEIYDSGVDLPLYNTTQSAQDVRAIMDTLGYPTYNAFGISYGTKLAMELARSAPRGLRAVVIDSISMVDNPAYDTNAVPVDEALGWIVDFCAEDAACAEAFPDLEGDIATAGEVLASGELMILGEPAGPDIITGLLDMSNKTAGPFTTYMPAILHELAAGETTTLTMLLTGGFTPDNSVPAIMAQISDALSDTDAVIAEVLLMQAEQMRSQVATAGKLLTTLSDDISPSGAADTEILLDEALSEVVKGMEEAEVLRLLSGYAALIGQEPDKDAISLLVSQYFPETELPRLMALVAAMTEEDVIAFYDRAKIDAARITSQARIMVTLGIIACQEDFPFNSVEGYDEVATTYRFPVIDAPTREENLPLYEFCGLFEPQPREGFHEPITTELPVLAMSGTKDTQTNSTAAETVTSTLPNGQAVLFPEAGHATIQFSQCAKDVAESFIEAPDAPVNAACTEALKPTFYIPPTPASDDPDGE</sequence>
<dbReference type="InterPro" id="IPR029058">
    <property type="entry name" value="AB_hydrolase_fold"/>
</dbReference>
<evidence type="ECO:0000259" key="2">
    <source>
        <dbReference type="Pfam" id="PF08386"/>
    </source>
</evidence>
<evidence type="ECO:0000259" key="1">
    <source>
        <dbReference type="Pfam" id="PF00561"/>
    </source>
</evidence>
<keyword evidence="3" id="KW-0378">Hydrolase</keyword>
<comment type="caution">
    <text evidence="3">The sequence shown here is derived from an EMBL/GenBank/DDBJ whole genome shotgun (WGS) entry which is preliminary data.</text>
</comment>
<protein>
    <submittedName>
        <fullName evidence="3">Alpha/beta hydrolase</fullName>
    </submittedName>
</protein>
<feature type="domain" description="Peptidase S33 tripeptidyl aminopeptidase-like C-terminal" evidence="2">
    <location>
        <begin position="554"/>
        <end position="624"/>
    </location>
</feature>